<gene>
    <name evidence="1" type="ordered locus">LLO_4015</name>
</gene>
<evidence type="ECO:0000313" key="2">
    <source>
        <dbReference type="Proteomes" id="UP000001060"/>
    </source>
</evidence>
<name>D3HQI6_LEGLN</name>
<keyword evidence="2" id="KW-1185">Reference proteome</keyword>
<dbReference type="Proteomes" id="UP000001060">
    <property type="component" value="Chromosome"/>
</dbReference>
<proteinExistence type="predicted"/>
<dbReference type="AlphaFoldDB" id="D3HQI6"/>
<dbReference type="HOGENOM" id="CLU_3044857_0_0_6"/>
<dbReference type="STRING" id="661367.LLO_4015"/>
<evidence type="ECO:0000313" key="1">
    <source>
        <dbReference type="EMBL" id="CBJ11156.1"/>
    </source>
</evidence>
<organism evidence="1 2">
    <name type="scientific">Legionella longbeachae serogroup 1 (strain NSW150)</name>
    <dbReference type="NCBI Taxonomy" id="661367"/>
    <lineage>
        <taxon>Bacteria</taxon>
        <taxon>Pseudomonadati</taxon>
        <taxon>Pseudomonadota</taxon>
        <taxon>Gammaproteobacteria</taxon>
        <taxon>Legionellales</taxon>
        <taxon>Legionellaceae</taxon>
        <taxon>Legionella</taxon>
    </lineage>
</organism>
<sequence length="54" mass="6100">MSLFTTRLAPERWSQNVAISQGQTLELQKVEPGAVSRYLKDSAASLRMTVLRTY</sequence>
<accession>D3HQI6</accession>
<reference evidence="1 2" key="1">
    <citation type="journal article" date="2010" name="PLoS Genet.">
        <title>Analysis of the Legionella longbeachae genome and transcriptome uncovers unique strategies to cause Legionnaires' disease.</title>
        <authorList>
            <person name="Cazalet C."/>
            <person name="Gomez-Valero L."/>
            <person name="Rusniok C."/>
            <person name="Lomma M."/>
            <person name="Dervins-Ravault D."/>
            <person name="Newton H."/>
            <person name="Sansom F."/>
            <person name="Jarraud S."/>
            <person name="Zidane N."/>
            <person name="Ma L."/>
            <person name="Bouchier C."/>
            <person name="Etienne J."/>
            <person name="Hartland E."/>
            <person name="Buchrieser C."/>
        </authorList>
    </citation>
    <scope>NUCLEOTIDE SEQUENCE [LARGE SCALE GENOMIC DNA]</scope>
    <source>
        <strain evidence="1 2">NSW150</strain>
    </source>
</reference>
<dbReference type="KEGG" id="llo:LLO_4015"/>
<dbReference type="EMBL" id="FN650140">
    <property type="protein sequence ID" value="CBJ11156.1"/>
    <property type="molecule type" value="Genomic_DNA"/>
</dbReference>
<protein>
    <submittedName>
        <fullName evidence="1">Uncharacterized protein</fullName>
    </submittedName>
</protein>